<dbReference type="SUPFAM" id="SSF52540">
    <property type="entry name" value="P-loop containing nucleoside triphosphate hydrolases"/>
    <property type="match status" value="1"/>
</dbReference>
<evidence type="ECO:0000256" key="2">
    <source>
        <dbReference type="ARBA" id="ARBA00022741"/>
    </source>
</evidence>
<protein>
    <recommendedName>
        <fullName evidence="5 6">Dephospho-CoA kinase</fullName>
        <ecNumber evidence="5 6">2.7.1.24</ecNumber>
    </recommendedName>
    <alternativeName>
        <fullName evidence="5">Dephosphocoenzyme A kinase</fullName>
    </alternativeName>
</protein>
<reference evidence="7" key="1">
    <citation type="submission" date="2022-06" db="EMBL/GenBank/DDBJ databases">
        <title>A novel DMS-producing enzyme.</title>
        <authorList>
            <person name="Zhang Y."/>
        </authorList>
    </citation>
    <scope>NUCLEOTIDE SEQUENCE</scope>
    <source>
        <strain evidence="7">H10-59</strain>
    </source>
</reference>
<evidence type="ECO:0000313" key="7">
    <source>
        <dbReference type="EMBL" id="XBO76850.1"/>
    </source>
</evidence>
<keyword evidence="4 5" id="KW-0173">Coenzyme A biosynthesis</keyword>
<dbReference type="HAMAP" id="MF_00376">
    <property type="entry name" value="Dephospho_CoA_kinase"/>
    <property type="match status" value="1"/>
</dbReference>
<evidence type="ECO:0000256" key="3">
    <source>
        <dbReference type="ARBA" id="ARBA00022840"/>
    </source>
</evidence>
<comment type="pathway">
    <text evidence="5">Cofactor biosynthesis; coenzyme A biosynthesis; CoA from (R)-pantothenate: step 5/5.</text>
</comment>
<accession>A0AAU7KYP9</accession>
<keyword evidence="5" id="KW-0963">Cytoplasm</keyword>
<dbReference type="AlphaFoldDB" id="A0AAU7KYP9"/>
<evidence type="ECO:0000256" key="5">
    <source>
        <dbReference type="HAMAP-Rule" id="MF_00376"/>
    </source>
</evidence>
<dbReference type="PANTHER" id="PTHR10695">
    <property type="entry name" value="DEPHOSPHO-COA KINASE-RELATED"/>
    <property type="match status" value="1"/>
</dbReference>
<dbReference type="PROSITE" id="PS51219">
    <property type="entry name" value="DPCK"/>
    <property type="match status" value="1"/>
</dbReference>
<proteinExistence type="inferred from homology"/>
<dbReference type="GO" id="GO:0004140">
    <property type="term" value="F:dephospho-CoA kinase activity"/>
    <property type="evidence" value="ECO:0007669"/>
    <property type="project" value="UniProtKB-UniRule"/>
</dbReference>
<dbReference type="GO" id="GO:0005524">
    <property type="term" value="F:ATP binding"/>
    <property type="evidence" value="ECO:0007669"/>
    <property type="project" value="UniProtKB-UniRule"/>
</dbReference>
<dbReference type="Gene3D" id="3.40.50.300">
    <property type="entry name" value="P-loop containing nucleotide triphosphate hydrolases"/>
    <property type="match status" value="1"/>
</dbReference>
<dbReference type="RefSeq" id="WP_222517240.1">
    <property type="nucleotide sequence ID" value="NZ_CP098828.1"/>
</dbReference>
<dbReference type="InterPro" id="IPR001977">
    <property type="entry name" value="Depp_CoAkinase"/>
</dbReference>
<evidence type="ECO:0000256" key="1">
    <source>
        <dbReference type="ARBA" id="ARBA00009018"/>
    </source>
</evidence>
<name>A0AAU7KYP9_9GAMM</name>
<keyword evidence="3 5" id="KW-0067">ATP-binding</keyword>
<evidence type="ECO:0000256" key="4">
    <source>
        <dbReference type="ARBA" id="ARBA00022993"/>
    </source>
</evidence>
<dbReference type="GO" id="GO:0005737">
    <property type="term" value="C:cytoplasm"/>
    <property type="evidence" value="ECO:0007669"/>
    <property type="project" value="UniProtKB-SubCell"/>
</dbReference>
<keyword evidence="5 7" id="KW-0808">Transferase</keyword>
<dbReference type="NCBIfam" id="TIGR00152">
    <property type="entry name" value="dephospho-CoA kinase"/>
    <property type="match status" value="1"/>
</dbReference>
<sequence>MIIGLTGGIASGKSTVARLFGDHGARWVDADDIAREVVAPGEPALKAIVDRYGDAILTREGRLDRAALRALVFADEKERRWLEATTHPRVRERLVTRLSLLRQQDAPYVLLVSPLLFESGQVDMVQRTLVVDVPEALQIERTTQRDDVDLAQAKAIVAAQMGRDERLSLADDVITNDGDLAALSEAVKALDATYRRLAAKA</sequence>
<dbReference type="EC" id="2.7.1.24" evidence="5 6"/>
<dbReference type="GO" id="GO:0015937">
    <property type="term" value="P:coenzyme A biosynthetic process"/>
    <property type="evidence" value="ECO:0007669"/>
    <property type="project" value="UniProtKB-UniRule"/>
</dbReference>
<gene>
    <name evidence="5 7" type="primary">coaE</name>
    <name evidence="7" type="ORF">NFG57_08860</name>
</gene>
<dbReference type="Pfam" id="PF01121">
    <property type="entry name" value="CoaE"/>
    <property type="match status" value="1"/>
</dbReference>
<comment type="catalytic activity">
    <reaction evidence="5">
        <text>3'-dephospho-CoA + ATP = ADP + CoA + H(+)</text>
        <dbReference type="Rhea" id="RHEA:18245"/>
        <dbReference type="ChEBI" id="CHEBI:15378"/>
        <dbReference type="ChEBI" id="CHEBI:30616"/>
        <dbReference type="ChEBI" id="CHEBI:57287"/>
        <dbReference type="ChEBI" id="CHEBI:57328"/>
        <dbReference type="ChEBI" id="CHEBI:456216"/>
        <dbReference type="EC" id="2.7.1.24"/>
    </reaction>
</comment>
<keyword evidence="5 7" id="KW-0418">Kinase</keyword>
<comment type="subcellular location">
    <subcellularLocation>
        <location evidence="5">Cytoplasm</location>
    </subcellularLocation>
</comment>
<dbReference type="CDD" id="cd02022">
    <property type="entry name" value="DPCK"/>
    <property type="match status" value="1"/>
</dbReference>
<dbReference type="PANTHER" id="PTHR10695:SF46">
    <property type="entry name" value="BIFUNCTIONAL COENZYME A SYNTHASE-RELATED"/>
    <property type="match status" value="1"/>
</dbReference>
<comment type="function">
    <text evidence="5">Catalyzes the phosphorylation of the 3'-hydroxyl group of dephosphocoenzyme A to form coenzyme A.</text>
</comment>
<keyword evidence="2 5" id="KW-0547">Nucleotide-binding</keyword>
<feature type="binding site" evidence="5">
    <location>
        <begin position="10"/>
        <end position="15"/>
    </location>
    <ligand>
        <name>ATP</name>
        <dbReference type="ChEBI" id="CHEBI:30616"/>
    </ligand>
</feature>
<comment type="similarity">
    <text evidence="1 5">Belongs to the CoaE family.</text>
</comment>
<dbReference type="EMBL" id="CP098828">
    <property type="protein sequence ID" value="XBO76850.1"/>
    <property type="molecule type" value="Genomic_DNA"/>
</dbReference>
<organism evidence="7">
    <name type="scientific">Halomonas sp. H10-59</name>
    <dbReference type="NCBI Taxonomy" id="2950874"/>
    <lineage>
        <taxon>Bacteria</taxon>
        <taxon>Pseudomonadati</taxon>
        <taxon>Pseudomonadota</taxon>
        <taxon>Gammaproteobacteria</taxon>
        <taxon>Oceanospirillales</taxon>
        <taxon>Halomonadaceae</taxon>
        <taxon>Halomonas</taxon>
    </lineage>
</organism>
<evidence type="ECO:0000256" key="6">
    <source>
        <dbReference type="NCBIfam" id="TIGR00152"/>
    </source>
</evidence>
<dbReference type="InterPro" id="IPR027417">
    <property type="entry name" value="P-loop_NTPase"/>
</dbReference>